<dbReference type="eggNOG" id="COG3899">
    <property type="taxonomic scope" value="Bacteria"/>
</dbReference>
<dbReference type="Pfam" id="PF13191">
    <property type="entry name" value="AAA_16"/>
    <property type="match status" value="1"/>
</dbReference>
<sequence>MGKPTGEGPPLDDDPTLSANAPRGLIDSLLDDQQRRWERGEPFLVGDYLEHHPTLKANPEGLVHLIANEVRLREQRGETPEPAEYAEQFPTLAASILGRLAPGLATESKTHSVLVTVPPTPPPSARSGVADLDPSWPVLPDYDISGMLGRGGMGVVYRAYDRKRGAKVALKTVQRAGPSALYRFKQEFRTLLDVSHPNLVNLYELVSDGDNWFFTMELVEGVDFLEYVREGGGPGGESARELQRILSTEADTELQETRPPDRHAAIVSLAVDASRDPSGPGSTTGLSTAQRNRLRMALKQLAEGVAALHEAGKLHRDIKPSNVMVTRSGRVVLLDFGLAAEQGRGGLHQSTADEVVGTAAYMAPEQAAGTPVSPASDWYSVGVMLYEALTGRLPFVGGYMQVLMDKQRYEPPPPCELVADVPDDLNALCVDLLRQRSEARPSGRDVLRRLGAVLVGHEGKPSSRSSLEHLAPLIGRERHRESLREAFEAMSDGNTVLLFVSGRSGVGKSVLVQRFLTDLIEHGEAVVLAGRCYERESVPYKALDSLIDALSRYLRLLPIAEAKALLPRDVPPLTRVFPVLRRAQAVSEAEIDAPRRAHEIPEPQELRRRAFIALRELLARLGDRKPLVLAIDDLQWGDVDSAALLSELLRPPDPPVLLLLASYRSEDATSSPFLQAFHKSDGLPLDRRELAIEALSPSEARDLALALLGSEANVGNGQADAIARESGGNPLFVAELARHVQVEADPTHGSRPSGGITLDEVLWRRISRLPDDARRLLEVIAVSSRPLRQADACQCAERLEDERGAMGVLRSGRLIRGAGPTTGEEVETYHDRIRETVLAHLPPTVLSNHHRRLARVLEASGQADPEALGVHFHGAGELEKAGRAYFQAAGRAAETLAFERAAALYRLSLECRPLEGAERRALQGRLGDALANAGRGAEAAREYLAAASGATIAEALELQRRAAMQFLISGHVDDGLAAIRTVLEAVGMTLPSTPRQALISFLIRRVRLRLRGLGFRKRDTSEVAAADLTRIDVCWSAAAGLSVVDTIRGADFQARGLLLALRAGEPFRIARSLAMEAAQAAMPGVSAKRRTARLLAKAATLAEQCDNPHALGLVTLARGVSAYLEGRWRDAQESSDAGEGILRDRCQGVAWELDTAHAFSLWSLSHLGEIGELNRRWPVLLKEARERGDLYAVMNLSTYIMAMVRLAADSPIEAREELLRTMSQWSRQGYHVQHNDELWAAALIELYRGDGPAAWKLISGQWPALARSLLLRVQFIRTSMYFLRARCALAAAISPATTSAALLLKVAARDARHLEREKIPYAKPYSRLIRAGIAAAQGNLNTARAGLADAATGFDSVKMQLCAASARRALGELIGGDEGQALLSHSDAWMTGQGIRNPARMAAMYVTGFPSPNS</sequence>
<keyword evidence="2" id="KW-0547">Nucleotide-binding</keyword>
<protein>
    <submittedName>
        <fullName evidence="5">ATPase/protein kinase family protein</fullName>
    </submittedName>
</protein>
<dbReference type="CDD" id="cd14014">
    <property type="entry name" value="STKc_PknB_like"/>
    <property type="match status" value="1"/>
</dbReference>
<dbReference type="Pfam" id="PF07714">
    <property type="entry name" value="PK_Tyr_Ser-Thr"/>
    <property type="match status" value="1"/>
</dbReference>
<dbReference type="InterPro" id="IPR053235">
    <property type="entry name" value="Ser_Thr_kinase"/>
</dbReference>
<keyword evidence="2" id="KW-0067">ATP-binding</keyword>
<dbReference type="InterPro" id="IPR041664">
    <property type="entry name" value="AAA_16"/>
</dbReference>
<keyword evidence="5" id="KW-0418">Kinase</keyword>
<dbReference type="SUPFAM" id="SSF52540">
    <property type="entry name" value="P-loop containing nucleoside triphosphate hydrolases"/>
    <property type="match status" value="1"/>
</dbReference>
<dbReference type="Gene3D" id="1.10.510.10">
    <property type="entry name" value="Transferase(Phosphotransferase) domain 1"/>
    <property type="match status" value="2"/>
</dbReference>
<dbReference type="GO" id="GO:0005524">
    <property type="term" value="F:ATP binding"/>
    <property type="evidence" value="ECO:0007669"/>
    <property type="project" value="UniProtKB-UniRule"/>
</dbReference>
<dbReference type="PANTHER" id="PTHR24361">
    <property type="entry name" value="MITOGEN-ACTIVATED KINASE KINASE KINASE"/>
    <property type="match status" value="1"/>
</dbReference>
<comment type="similarity">
    <text evidence="1">Belongs to the protein kinase superfamily. TKL Ser/Thr protein kinase family. ROCO subfamily.</text>
</comment>
<dbReference type="PROSITE" id="PS50011">
    <property type="entry name" value="PROTEIN_KINASE_DOM"/>
    <property type="match status" value="1"/>
</dbReference>
<dbReference type="KEGG" id="saci:Sinac_1156"/>
<evidence type="ECO:0000313" key="6">
    <source>
        <dbReference type="Proteomes" id="UP000010798"/>
    </source>
</evidence>
<dbReference type="GO" id="GO:0005737">
    <property type="term" value="C:cytoplasm"/>
    <property type="evidence" value="ECO:0007669"/>
    <property type="project" value="TreeGrafter"/>
</dbReference>
<feature type="region of interest" description="Disordered" evidence="3">
    <location>
        <begin position="1"/>
        <end position="23"/>
    </location>
</feature>
<evidence type="ECO:0000256" key="3">
    <source>
        <dbReference type="SAM" id="MobiDB-lite"/>
    </source>
</evidence>
<dbReference type="InterPro" id="IPR000719">
    <property type="entry name" value="Prot_kinase_dom"/>
</dbReference>
<keyword evidence="5" id="KW-0808">Transferase</keyword>
<dbReference type="Proteomes" id="UP000010798">
    <property type="component" value="Chromosome"/>
</dbReference>
<dbReference type="InterPro" id="IPR011009">
    <property type="entry name" value="Kinase-like_dom_sf"/>
</dbReference>
<dbReference type="InterPro" id="IPR001245">
    <property type="entry name" value="Ser-Thr/Tyr_kinase_cat_dom"/>
</dbReference>
<dbReference type="Gene3D" id="3.40.50.300">
    <property type="entry name" value="P-loop containing nucleotide triphosphate hydrolases"/>
    <property type="match status" value="1"/>
</dbReference>
<evidence type="ECO:0000256" key="2">
    <source>
        <dbReference type="PROSITE-ProRule" id="PRU10141"/>
    </source>
</evidence>
<dbReference type="InterPro" id="IPR017441">
    <property type="entry name" value="Protein_kinase_ATP_BS"/>
</dbReference>
<dbReference type="SMART" id="SM00220">
    <property type="entry name" value="S_TKc"/>
    <property type="match status" value="1"/>
</dbReference>
<dbReference type="GO" id="GO:0004674">
    <property type="term" value="F:protein serine/threonine kinase activity"/>
    <property type="evidence" value="ECO:0007669"/>
    <property type="project" value="TreeGrafter"/>
</dbReference>
<dbReference type="InterPro" id="IPR027417">
    <property type="entry name" value="P-loop_NTPase"/>
</dbReference>
<proteinExistence type="inferred from homology"/>
<feature type="domain" description="Protein kinase" evidence="4">
    <location>
        <begin position="142"/>
        <end position="454"/>
    </location>
</feature>
<gene>
    <name evidence="5" type="ordered locus">Sinac_1156</name>
</gene>
<evidence type="ECO:0000313" key="5">
    <source>
        <dbReference type="EMBL" id="AGA25552.1"/>
    </source>
</evidence>
<keyword evidence="6" id="KW-1185">Reference proteome</keyword>
<reference evidence="5 6" key="1">
    <citation type="submission" date="2012-02" db="EMBL/GenBank/DDBJ databases">
        <title>Complete sequence of chromosome of Singulisphaera acidiphila DSM 18658.</title>
        <authorList>
            <consortium name="US DOE Joint Genome Institute (JGI-PGF)"/>
            <person name="Lucas S."/>
            <person name="Copeland A."/>
            <person name="Lapidus A."/>
            <person name="Glavina del Rio T."/>
            <person name="Dalin E."/>
            <person name="Tice H."/>
            <person name="Bruce D."/>
            <person name="Goodwin L."/>
            <person name="Pitluck S."/>
            <person name="Peters L."/>
            <person name="Ovchinnikova G."/>
            <person name="Chertkov O."/>
            <person name="Kyrpides N."/>
            <person name="Mavromatis K."/>
            <person name="Ivanova N."/>
            <person name="Brettin T."/>
            <person name="Detter J.C."/>
            <person name="Han C."/>
            <person name="Larimer F."/>
            <person name="Land M."/>
            <person name="Hauser L."/>
            <person name="Markowitz V."/>
            <person name="Cheng J.-F."/>
            <person name="Hugenholtz P."/>
            <person name="Woyke T."/>
            <person name="Wu D."/>
            <person name="Tindall B."/>
            <person name="Pomrenke H."/>
            <person name="Brambilla E."/>
            <person name="Klenk H.-P."/>
            <person name="Eisen J.A."/>
        </authorList>
    </citation>
    <scope>NUCLEOTIDE SEQUENCE [LARGE SCALE GENOMIC DNA]</scope>
    <source>
        <strain evidence="6">ATCC BAA-1392 / DSM 18658 / VKM B-2454 / MOB10</strain>
    </source>
</reference>
<dbReference type="RefSeq" id="WP_015244728.1">
    <property type="nucleotide sequence ID" value="NC_019892.1"/>
</dbReference>
<dbReference type="eggNOG" id="COG0515">
    <property type="taxonomic scope" value="Bacteria"/>
</dbReference>
<dbReference type="SUPFAM" id="SSF56112">
    <property type="entry name" value="Protein kinase-like (PK-like)"/>
    <property type="match status" value="1"/>
</dbReference>
<evidence type="ECO:0000256" key="1">
    <source>
        <dbReference type="ARBA" id="ARBA00008171"/>
    </source>
</evidence>
<accession>L0D8J3</accession>
<evidence type="ECO:0000259" key="4">
    <source>
        <dbReference type="PROSITE" id="PS50011"/>
    </source>
</evidence>
<dbReference type="PROSITE" id="PS00107">
    <property type="entry name" value="PROTEIN_KINASE_ATP"/>
    <property type="match status" value="1"/>
</dbReference>
<feature type="binding site" evidence="2">
    <location>
        <position position="171"/>
    </location>
    <ligand>
        <name>ATP</name>
        <dbReference type="ChEBI" id="CHEBI:30616"/>
    </ligand>
</feature>
<name>L0D8J3_SINAD</name>
<organism evidence="5 6">
    <name type="scientific">Singulisphaera acidiphila (strain ATCC BAA-1392 / DSM 18658 / VKM B-2454 / MOB10)</name>
    <dbReference type="NCBI Taxonomy" id="886293"/>
    <lineage>
        <taxon>Bacteria</taxon>
        <taxon>Pseudomonadati</taxon>
        <taxon>Planctomycetota</taxon>
        <taxon>Planctomycetia</taxon>
        <taxon>Isosphaerales</taxon>
        <taxon>Isosphaeraceae</taxon>
        <taxon>Singulisphaera</taxon>
    </lineage>
</organism>
<dbReference type="HOGENOM" id="CLU_006404_0_0_0"/>
<dbReference type="EMBL" id="CP003364">
    <property type="protein sequence ID" value="AGA25552.1"/>
    <property type="molecule type" value="Genomic_DNA"/>
</dbReference>
<dbReference type="STRING" id="886293.Sinac_1156"/>